<feature type="transmembrane region" description="Helical" evidence="6">
    <location>
        <begin position="169"/>
        <end position="196"/>
    </location>
</feature>
<keyword evidence="4 6" id="KW-1133">Transmembrane helix</keyword>
<dbReference type="Pfam" id="PF00482">
    <property type="entry name" value="T2SSF"/>
    <property type="match status" value="1"/>
</dbReference>
<dbReference type="PANTHER" id="PTHR35007">
    <property type="entry name" value="INTEGRAL MEMBRANE PROTEIN-RELATED"/>
    <property type="match status" value="1"/>
</dbReference>
<evidence type="ECO:0000256" key="3">
    <source>
        <dbReference type="ARBA" id="ARBA00022692"/>
    </source>
</evidence>
<gene>
    <name evidence="8" type="ORF">F4553_004694</name>
</gene>
<evidence type="ECO:0000313" key="9">
    <source>
        <dbReference type="Proteomes" id="UP000587527"/>
    </source>
</evidence>
<keyword evidence="2" id="KW-1003">Cell membrane</keyword>
<organism evidence="8 9">
    <name type="scientific">Allocatelliglobosispora scoriae</name>
    <dbReference type="NCBI Taxonomy" id="643052"/>
    <lineage>
        <taxon>Bacteria</taxon>
        <taxon>Bacillati</taxon>
        <taxon>Actinomycetota</taxon>
        <taxon>Actinomycetes</taxon>
        <taxon>Micromonosporales</taxon>
        <taxon>Micromonosporaceae</taxon>
        <taxon>Allocatelliglobosispora</taxon>
    </lineage>
</organism>
<dbReference type="RefSeq" id="WP_312875319.1">
    <property type="nucleotide sequence ID" value="NZ_JACHMN010000002.1"/>
</dbReference>
<evidence type="ECO:0000313" key="8">
    <source>
        <dbReference type="EMBL" id="MBB5871315.1"/>
    </source>
</evidence>
<evidence type="ECO:0000256" key="4">
    <source>
        <dbReference type="ARBA" id="ARBA00022989"/>
    </source>
</evidence>
<feature type="domain" description="Type II secretion system protein GspF" evidence="7">
    <location>
        <begin position="66"/>
        <end position="186"/>
    </location>
</feature>
<dbReference type="InterPro" id="IPR042094">
    <property type="entry name" value="T2SS_GspF_sf"/>
</dbReference>
<comment type="subcellular location">
    <subcellularLocation>
        <location evidence="1">Cell membrane</location>
        <topology evidence="1">Multi-pass membrane protein</topology>
    </subcellularLocation>
</comment>
<evidence type="ECO:0000259" key="7">
    <source>
        <dbReference type="Pfam" id="PF00482"/>
    </source>
</evidence>
<evidence type="ECO:0000256" key="5">
    <source>
        <dbReference type="ARBA" id="ARBA00023136"/>
    </source>
</evidence>
<feature type="transmembrane region" description="Helical" evidence="6">
    <location>
        <begin position="12"/>
        <end position="44"/>
    </location>
</feature>
<name>A0A841BUE9_9ACTN</name>
<accession>A0A841BUE9</accession>
<sequence length="201" mass="20394">MSGALIKPVLIAAGAGGVLVICVGGTAGIVAGLLGAGALLAFLLRAEPPERRREREAARRDLPLAIDLIAAALRAGAPLDHCLLAVSDSLQGPISERLDRAGRSLALGAPVRDALRHLADLDGAARVVTAAERSSANGAALAGVLQRCAADLRDLDALAVETASRRAGVLIVLPLGLCFLPAFVLAGLVPVLIAYLGDLTL</sequence>
<protein>
    <submittedName>
        <fullName evidence="8">Pilus assembly protein TadC</fullName>
    </submittedName>
</protein>
<proteinExistence type="predicted"/>
<reference evidence="8 9" key="1">
    <citation type="submission" date="2020-08" db="EMBL/GenBank/DDBJ databases">
        <title>Sequencing the genomes of 1000 actinobacteria strains.</title>
        <authorList>
            <person name="Klenk H.-P."/>
        </authorList>
    </citation>
    <scope>NUCLEOTIDE SEQUENCE [LARGE SCALE GENOMIC DNA]</scope>
    <source>
        <strain evidence="8 9">DSM 45362</strain>
    </source>
</reference>
<keyword evidence="5 6" id="KW-0472">Membrane</keyword>
<dbReference type="AlphaFoldDB" id="A0A841BUE9"/>
<dbReference type="Proteomes" id="UP000587527">
    <property type="component" value="Unassembled WGS sequence"/>
</dbReference>
<keyword evidence="9" id="KW-1185">Reference proteome</keyword>
<keyword evidence="3 6" id="KW-0812">Transmembrane</keyword>
<evidence type="ECO:0000256" key="2">
    <source>
        <dbReference type="ARBA" id="ARBA00022475"/>
    </source>
</evidence>
<dbReference type="PANTHER" id="PTHR35007:SF3">
    <property type="entry name" value="POSSIBLE CONSERVED ALANINE RICH MEMBRANE PROTEIN"/>
    <property type="match status" value="1"/>
</dbReference>
<dbReference type="Gene3D" id="1.20.81.30">
    <property type="entry name" value="Type II secretion system (T2SS), domain F"/>
    <property type="match status" value="1"/>
</dbReference>
<evidence type="ECO:0000256" key="6">
    <source>
        <dbReference type="SAM" id="Phobius"/>
    </source>
</evidence>
<dbReference type="GO" id="GO:0005886">
    <property type="term" value="C:plasma membrane"/>
    <property type="evidence" value="ECO:0007669"/>
    <property type="project" value="UniProtKB-SubCell"/>
</dbReference>
<comment type="caution">
    <text evidence="8">The sequence shown here is derived from an EMBL/GenBank/DDBJ whole genome shotgun (WGS) entry which is preliminary data.</text>
</comment>
<dbReference type="EMBL" id="JACHMN010000002">
    <property type="protein sequence ID" value="MBB5871315.1"/>
    <property type="molecule type" value="Genomic_DNA"/>
</dbReference>
<evidence type="ECO:0000256" key="1">
    <source>
        <dbReference type="ARBA" id="ARBA00004651"/>
    </source>
</evidence>
<dbReference type="InterPro" id="IPR018076">
    <property type="entry name" value="T2SS_GspF_dom"/>
</dbReference>